<dbReference type="EMBL" id="QURB01000003">
    <property type="protein sequence ID" value="RFC54585.1"/>
    <property type="molecule type" value="Genomic_DNA"/>
</dbReference>
<dbReference type="PANTHER" id="PTHR30509:SF9">
    <property type="entry name" value="MULTIDRUG RESISTANCE PROTEIN MDTO"/>
    <property type="match status" value="1"/>
</dbReference>
<comment type="similarity">
    <text evidence="6">Belongs to the YccS/YhfK family.</text>
</comment>
<evidence type="ECO:0000259" key="8">
    <source>
        <dbReference type="Pfam" id="PF12805"/>
    </source>
</evidence>
<feature type="transmembrane region" description="Helical" evidence="7">
    <location>
        <begin position="92"/>
        <end position="110"/>
    </location>
</feature>
<dbReference type="Pfam" id="PF12805">
    <property type="entry name" value="FUSC-like"/>
    <property type="match status" value="1"/>
</dbReference>
<dbReference type="OrthoDB" id="8670769at2"/>
<proteinExistence type="inferred from homology"/>
<reference evidence="10 11" key="1">
    <citation type="submission" date="2018-08" db="EMBL/GenBank/DDBJ databases">
        <title>The draft genome squence of Brumimicrobium sp. N62.</title>
        <authorList>
            <person name="Du Z.-J."/>
            <person name="Luo H.-R."/>
        </authorList>
    </citation>
    <scope>NUCLEOTIDE SEQUENCE [LARGE SCALE GENOMIC DNA]</scope>
    <source>
        <strain evidence="10 11">N62</strain>
    </source>
</reference>
<dbReference type="InterPro" id="IPR032692">
    <property type="entry name" value="YccS_N"/>
</dbReference>
<feature type="transmembrane region" description="Helical" evidence="7">
    <location>
        <begin position="402"/>
        <end position="419"/>
    </location>
</feature>
<dbReference type="RefSeq" id="WP_116880420.1">
    <property type="nucleotide sequence ID" value="NZ_QURB01000003.1"/>
</dbReference>
<dbReference type="Pfam" id="PF13515">
    <property type="entry name" value="FUSC_2"/>
    <property type="match status" value="1"/>
</dbReference>
<keyword evidence="5 7" id="KW-0472">Membrane</keyword>
<dbReference type="Proteomes" id="UP000257127">
    <property type="component" value="Unassembled WGS sequence"/>
</dbReference>
<evidence type="ECO:0000256" key="6">
    <source>
        <dbReference type="ARBA" id="ARBA00043993"/>
    </source>
</evidence>
<name>A0A3E1EYE7_9FLAO</name>
<feature type="domain" description="Integral membrane bound transporter" evidence="9">
    <location>
        <begin position="412"/>
        <end position="533"/>
    </location>
</feature>
<dbReference type="GO" id="GO:0005886">
    <property type="term" value="C:plasma membrane"/>
    <property type="evidence" value="ECO:0007669"/>
    <property type="project" value="UniProtKB-SubCell"/>
</dbReference>
<evidence type="ECO:0000256" key="2">
    <source>
        <dbReference type="ARBA" id="ARBA00022475"/>
    </source>
</evidence>
<sequence length="751" mass="85302">MAQSIRTKLELFIRSSHLYRGIVISLSLVIPLFAFYLLDLMVLAPSFIFGAFLNAPNDIPGSLRRKVYGTLLSTILTVLVTVLFLYTQPFFHLNLFFIAVVTFGVSFLSAYGFRASLVAFSGLLAMVIAMITTKTTSVDIWIHAAYMFCGGLWYLMASILFHKIVPKKDHDQLLSETLKLTGAYLDIRAQLLISEENRDELIQKTFVFQAQINEKHETLRELLLSSRKKSGRSHFDEKRLVIFISLVDILESVIANSWDYDKFDQIFGTQNKHIEKFSQLNSEMAIQLTLLADVIITHHKIPSKKNIDNCLDAANNAIAEYISIHKLPKAREGALTLRNLLDFQKKISQEIQTIRHAVSNINTNSKVTLKKTEAKRFLTLQEYKPNILFEHFTFQSVIFRHALRLTIAIIFAFGLGEFFMIQNAYWIMLTVLLILRPNYGLTKARAQDRIIGTVLGGALAFGIVLLTQNAIIYGALAFVSLILAFALMQQNYRWAAFFITLNIVAVYFFIQPDAIAVIQYRIIDTIIGGLISFGAIYLLFPSWEALNVRTIITDAVQKNQNYLKATELFYKDKEQQQLQYKVARKEAFLALSQLSAAFQRITQDPKSKQKEFNLIYEIVTLNQTILSAIASLGSFIHGHKTTPVSAETQALFSKVNNTLSQIIAKLNEEDKIETKSHGDISKAKEKLKESYLNLSQARDEKIKSGQVNIQEKELHELQEAHLVSNQLTWLIGLSSNLNKAIQKYLNISLRN</sequence>
<evidence type="ECO:0000256" key="3">
    <source>
        <dbReference type="ARBA" id="ARBA00022692"/>
    </source>
</evidence>
<feature type="transmembrane region" description="Helical" evidence="7">
    <location>
        <begin position="453"/>
        <end position="486"/>
    </location>
</feature>
<comment type="caution">
    <text evidence="10">The sequence shown here is derived from an EMBL/GenBank/DDBJ whole genome shotgun (WGS) entry which is preliminary data.</text>
</comment>
<keyword evidence="3 7" id="KW-0812">Transmembrane</keyword>
<evidence type="ECO:0000256" key="7">
    <source>
        <dbReference type="SAM" id="Phobius"/>
    </source>
</evidence>
<feature type="transmembrane region" description="Helical" evidence="7">
    <location>
        <begin position="22"/>
        <end position="55"/>
    </location>
</feature>
<dbReference type="PANTHER" id="PTHR30509">
    <property type="entry name" value="P-HYDROXYBENZOIC ACID EFFLUX PUMP SUBUNIT-RELATED"/>
    <property type="match status" value="1"/>
</dbReference>
<keyword evidence="4 7" id="KW-1133">Transmembrane helix</keyword>
<evidence type="ECO:0000313" key="11">
    <source>
        <dbReference type="Proteomes" id="UP000257127"/>
    </source>
</evidence>
<accession>A0A3E1EYE7</accession>
<feature type="transmembrane region" description="Helical" evidence="7">
    <location>
        <begin position="522"/>
        <end position="540"/>
    </location>
</feature>
<gene>
    <name evidence="10" type="ORF">DXU93_06235</name>
</gene>
<evidence type="ECO:0000256" key="5">
    <source>
        <dbReference type="ARBA" id="ARBA00023136"/>
    </source>
</evidence>
<organism evidence="10 11">
    <name type="scientific">Brumimicrobium aurantiacum</name>
    <dbReference type="NCBI Taxonomy" id="1737063"/>
    <lineage>
        <taxon>Bacteria</taxon>
        <taxon>Pseudomonadati</taxon>
        <taxon>Bacteroidota</taxon>
        <taxon>Flavobacteriia</taxon>
        <taxon>Flavobacteriales</taxon>
        <taxon>Crocinitomicaceae</taxon>
        <taxon>Brumimicrobium</taxon>
    </lineage>
</organism>
<feature type="transmembrane region" description="Helical" evidence="7">
    <location>
        <begin position="67"/>
        <end position="86"/>
    </location>
</feature>
<protein>
    <submittedName>
        <fullName evidence="10">Uncharacterized protein</fullName>
    </submittedName>
</protein>
<feature type="transmembrane region" description="Helical" evidence="7">
    <location>
        <begin position="492"/>
        <end position="510"/>
    </location>
</feature>
<dbReference type="InterPro" id="IPR049453">
    <property type="entry name" value="Memb_transporter_dom"/>
</dbReference>
<evidence type="ECO:0000256" key="4">
    <source>
        <dbReference type="ARBA" id="ARBA00022989"/>
    </source>
</evidence>
<feature type="domain" description="Integral membrane protein YccS N-terminal" evidence="8">
    <location>
        <begin position="69"/>
        <end position="342"/>
    </location>
</feature>
<evidence type="ECO:0000256" key="1">
    <source>
        <dbReference type="ARBA" id="ARBA00004651"/>
    </source>
</evidence>
<keyword evidence="2" id="KW-1003">Cell membrane</keyword>
<evidence type="ECO:0000313" key="10">
    <source>
        <dbReference type="EMBL" id="RFC54585.1"/>
    </source>
</evidence>
<comment type="subcellular location">
    <subcellularLocation>
        <location evidence="1">Cell membrane</location>
        <topology evidence="1">Multi-pass membrane protein</topology>
    </subcellularLocation>
</comment>
<dbReference type="AlphaFoldDB" id="A0A3E1EYE7"/>
<feature type="transmembrane region" description="Helical" evidence="7">
    <location>
        <begin position="140"/>
        <end position="161"/>
    </location>
</feature>
<evidence type="ECO:0000259" key="9">
    <source>
        <dbReference type="Pfam" id="PF13515"/>
    </source>
</evidence>
<keyword evidence="11" id="KW-1185">Reference proteome</keyword>